<evidence type="ECO:0000256" key="1">
    <source>
        <dbReference type="ARBA" id="ARBA00001974"/>
    </source>
</evidence>
<dbReference type="InterPro" id="IPR004620">
    <property type="entry name" value="MTHF_reductase_bac"/>
</dbReference>
<dbReference type="AlphaFoldDB" id="A0A0X8JRL7"/>
<sequence>MRIAELLQRREPFLSLEFFPPKDRAQWPGFFDVVRELKVLAPVFCSVTYGAGGSTRHNTLEIAARLKQEYMLEPLLHLTCVGAHRTGLSSFLEDVADSGCENILALRGDPPRGETTFIPDSEDFRHGCDLVHFIRDGFPRFCVGVAGYPEKHPEAPSMERDIAWLRHKVQCGADFVITQLFFDNNAYFRFVDQARSAGVTVPIIPGVLPVRNLAALKRMLGFCGASVPEGYMRDLEHVQHVYGDSGVRGLGLGFAKAQIRDLLDRGAPGVHLYTLNRADTCLEIWKDSTVRDTHSDC</sequence>
<keyword evidence="7 12" id="KW-0560">Oxidoreductase</keyword>
<comment type="cofactor">
    <cofactor evidence="1 12">
        <name>FAD</name>
        <dbReference type="ChEBI" id="CHEBI:57692"/>
    </cofactor>
</comment>
<dbReference type="EC" id="1.5.1.54" evidence="12"/>
<dbReference type="STRING" id="888061.AXF15_11925"/>
<dbReference type="InterPro" id="IPR029041">
    <property type="entry name" value="FAD-linked_oxidoreductase-like"/>
</dbReference>
<dbReference type="NCBIfam" id="TIGR00676">
    <property type="entry name" value="fadh2"/>
    <property type="match status" value="1"/>
</dbReference>
<dbReference type="UniPathway" id="UPA00193"/>
<protein>
    <recommendedName>
        <fullName evidence="12">Methylenetetrahydrofolate reductase</fullName>
        <ecNumber evidence="12">1.5.1.54</ecNumber>
    </recommendedName>
</protein>
<keyword evidence="4" id="KW-0028">Amino-acid biosynthesis</keyword>
<evidence type="ECO:0000313" key="14">
    <source>
        <dbReference type="Proteomes" id="UP000063964"/>
    </source>
</evidence>
<dbReference type="InterPro" id="IPR003171">
    <property type="entry name" value="Mehydrof_redctse-like"/>
</dbReference>
<evidence type="ECO:0000256" key="7">
    <source>
        <dbReference type="ARBA" id="ARBA00023002"/>
    </source>
</evidence>
<evidence type="ECO:0000256" key="5">
    <source>
        <dbReference type="ARBA" id="ARBA00022630"/>
    </source>
</evidence>
<dbReference type="GO" id="GO:0005829">
    <property type="term" value="C:cytosol"/>
    <property type="evidence" value="ECO:0007669"/>
    <property type="project" value="InterPro"/>
</dbReference>
<dbReference type="Proteomes" id="UP000063964">
    <property type="component" value="Chromosome"/>
</dbReference>
<keyword evidence="8" id="KW-0520">NAD</keyword>
<dbReference type="GO" id="GO:0035999">
    <property type="term" value="P:tetrahydrofolate interconversion"/>
    <property type="evidence" value="ECO:0007669"/>
    <property type="project" value="UniProtKB-UniPathway"/>
</dbReference>
<dbReference type="Pfam" id="PF02219">
    <property type="entry name" value="MTHFR"/>
    <property type="match status" value="1"/>
</dbReference>
<evidence type="ECO:0000256" key="12">
    <source>
        <dbReference type="RuleBase" id="RU003862"/>
    </source>
</evidence>
<dbReference type="OrthoDB" id="9812555at2"/>
<gene>
    <name evidence="13" type="ORF">AXF15_11925</name>
</gene>
<keyword evidence="9" id="KW-0486">Methionine biosynthesis</keyword>
<dbReference type="GO" id="GO:0106312">
    <property type="term" value="F:methylenetetrahydrofolate reductase (NADH) activity"/>
    <property type="evidence" value="ECO:0007669"/>
    <property type="project" value="UniProtKB-EC"/>
</dbReference>
<dbReference type="EMBL" id="CP014230">
    <property type="protein sequence ID" value="AMD93734.1"/>
    <property type="molecule type" value="Genomic_DNA"/>
</dbReference>
<keyword evidence="6 12" id="KW-0274">FAD</keyword>
<dbReference type="SUPFAM" id="SSF51730">
    <property type="entry name" value="FAD-linked oxidoreductase"/>
    <property type="match status" value="1"/>
</dbReference>
<keyword evidence="14" id="KW-1185">Reference proteome</keyword>
<organism evidence="13 14">
    <name type="scientific">Desulfomicrobium orale DSM 12838</name>
    <dbReference type="NCBI Taxonomy" id="888061"/>
    <lineage>
        <taxon>Bacteria</taxon>
        <taxon>Pseudomonadati</taxon>
        <taxon>Thermodesulfobacteriota</taxon>
        <taxon>Desulfovibrionia</taxon>
        <taxon>Desulfovibrionales</taxon>
        <taxon>Desulfomicrobiaceae</taxon>
        <taxon>Desulfomicrobium</taxon>
    </lineage>
</organism>
<comment type="similarity">
    <text evidence="3 12">Belongs to the methylenetetrahydrofolate reductase family.</text>
</comment>
<evidence type="ECO:0000256" key="10">
    <source>
        <dbReference type="ARBA" id="ARBA00034478"/>
    </source>
</evidence>
<evidence type="ECO:0000256" key="9">
    <source>
        <dbReference type="ARBA" id="ARBA00023167"/>
    </source>
</evidence>
<evidence type="ECO:0000256" key="11">
    <source>
        <dbReference type="ARBA" id="ARBA00048628"/>
    </source>
</evidence>
<evidence type="ECO:0000256" key="3">
    <source>
        <dbReference type="ARBA" id="ARBA00006743"/>
    </source>
</evidence>
<proteinExistence type="inferred from homology"/>
<evidence type="ECO:0000313" key="13">
    <source>
        <dbReference type="EMBL" id="AMD93734.1"/>
    </source>
</evidence>
<dbReference type="GO" id="GO:0071949">
    <property type="term" value="F:FAD binding"/>
    <property type="evidence" value="ECO:0007669"/>
    <property type="project" value="TreeGrafter"/>
</dbReference>
<evidence type="ECO:0000256" key="4">
    <source>
        <dbReference type="ARBA" id="ARBA00022605"/>
    </source>
</evidence>
<accession>A0A0X8JRL7</accession>
<dbReference type="PANTHER" id="PTHR45754">
    <property type="entry name" value="METHYLENETETRAHYDROFOLATE REDUCTASE"/>
    <property type="match status" value="1"/>
</dbReference>
<dbReference type="RefSeq" id="WP_066607835.1">
    <property type="nucleotide sequence ID" value="NZ_CP014230.1"/>
</dbReference>
<dbReference type="KEGG" id="doa:AXF15_11925"/>
<dbReference type="PANTHER" id="PTHR45754:SF3">
    <property type="entry name" value="METHYLENETETRAHYDROFOLATE REDUCTASE (NADPH)"/>
    <property type="match status" value="1"/>
</dbReference>
<dbReference type="Gene3D" id="3.20.20.220">
    <property type="match status" value="1"/>
</dbReference>
<evidence type="ECO:0000256" key="6">
    <source>
        <dbReference type="ARBA" id="ARBA00022827"/>
    </source>
</evidence>
<comment type="catalytic activity">
    <reaction evidence="11">
        <text>(6S)-5-methyl-5,6,7,8-tetrahydrofolate + NAD(+) = (6R)-5,10-methylene-5,6,7,8-tetrahydrofolate + NADH + H(+)</text>
        <dbReference type="Rhea" id="RHEA:19821"/>
        <dbReference type="ChEBI" id="CHEBI:15378"/>
        <dbReference type="ChEBI" id="CHEBI:15636"/>
        <dbReference type="ChEBI" id="CHEBI:18608"/>
        <dbReference type="ChEBI" id="CHEBI:57540"/>
        <dbReference type="ChEBI" id="CHEBI:57945"/>
        <dbReference type="EC" id="1.5.1.54"/>
    </reaction>
    <physiologicalReaction direction="right-to-left" evidence="11">
        <dbReference type="Rhea" id="RHEA:19823"/>
    </physiologicalReaction>
</comment>
<comment type="pathway">
    <text evidence="2 12">One-carbon metabolism; tetrahydrofolate interconversion.</text>
</comment>
<reference evidence="14" key="1">
    <citation type="submission" date="2016-02" db="EMBL/GenBank/DDBJ databases">
        <authorList>
            <person name="Holder M.E."/>
            <person name="Ajami N.J."/>
            <person name="Petrosino J.F."/>
        </authorList>
    </citation>
    <scope>NUCLEOTIDE SEQUENCE [LARGE SCALE GENOMIC DNA]</scope>
    <source>
        <strain evidence="14">DSM 12838</strain>
    </source>
</reference>
<dbReference type="CDD" id="cd00537">
    <property type="entry name" value="MTHFR"/>
    <property type="match status" value="1"/>
</dbReference>
<dbReference type="GO" id="GO:0009086">
    <property type="term" value="P:methionine biosynthetic process"/>
    <property type="evidence" value="ECO:0007669"/>
    <property type="project" value="UniProtKB-KW"/>
</dbReference>
<name>A0A0X8JRL7_9BACT</name>
<comment type="pathway">
    <text evidence="10">Amino-acid biosynthesis; L-methionine biosynthesis via de novo pathway.</text>
</comment>
<evidence type="ECO:0000256" key="8">
    <source>
        <dbReference type="ARBA" id="ARBA00023027"/>
    </source>
</evidence>
<evidence type="ECO:0000256" key="2">
    <source>
        <dbReference type="ARBA" id="ARBA00004777"/>
    </source>
</evidence>
<keyword evidence="5 12" id="KW-0285">Flavoprotein</keyword>